<dbReference type="PANTHER" id="PTHR30135">
    <property type="entry name" value="UNCHARACTERIZED PROTEIN YVCK-RELATED"/>
    <property type="match status" value="1"/>
</dbReference>
<dbReference type="SUPFAM" id="SSF142338">
    <property type="entry name" value="CofD-like"/>
    <property type="match status" value="1"/>
</dbReference>
<dbReference type="KEGG" id="cex:CSE_06450"/>
<dbReference type="Proteomes" id="UP000004793">
    <property type="component" value="Chromosome"/>
</dbReference>
<comment type="similarity">
    <text evidence="2">Belongs to the gluconeogenesis factor family.</text>
</comment>
<keyword evidence="3" id="KW-1133">Transmembrane helix</keyword>
<keyword evidence="5" id="KW-1185">Reference proteome</keyword>
<dbReference type="HAMAP" id="MF_00973">
    <property type="entry name" value="Gluconeogen_factor"/>
    <property type="match status" value="1"/>
</dbReference>
<comment type="function">
    <text evidence="2">Required for morphogenesis under gluconeogenic growth conditions.</text>
</comment>
<sequence>MRIEQSKLRFLLPGLKLKRYIALIIFSIFLLMYGIFVFSTAISGNDNLMQSNLYPGKYFDVRFENLYIQVGSLLVIILSLTLLYLGITLLVQSVAKALVPDKPYEEIFDLLFESRKESLKKRVVNIGGGTGTTSVLEGLRGKFLKIAAVITVADSGGSSGRLRRELNVPPPGDIRNCLLALTEENSLARKILSYRFNAPNSCLDGHNLGNILIAGLTKVTNDFGDAVLKLSKLLNINGEVLPFTEDEAILCAEFEDGEIVEGEAEITERGKKIKKVFLKNGEIKPYLPALERILNANVIVIGPGSLFTSIMPPLLLPAIVDTIRRSTAIKIYIVNAMTEHGETDGFKASDHVKAIVHILGDGVLNYAIINTKEFSEETLARYRLSNSEPVFPDVENVKKLGVKPIVGDFAKERGGLIRHDPEALGGIIMKLAQKRV</sequence>
<organism evidence="4 5">
    <name type="scientific">Caldisericum exile (strain DSM 21853 / NBRC 104410 / AZM16c01)</name>
    <dbReference type="NCBI Taxonomy" id="511051"/>
    <lineage>
        <taxon>Bacteria</taxon>
        <taxon>Pseudomonadati</taxon>
        <taxon>Caldisericota/Cryosericota group</taxon>
        <taxon>Caldisericota</taxon>
        <taxon>Caldisericia</taxon>
        <taxon>Caldisericales</taxon>
        <taxon>Caldisericaceae</taxon>
        <taxon>Caldisericum</taxon>
    </lineage>
</organism>
<dbReference type="InterPro" id="IPR002882">
    <property type="entry name" value="CofD"/>
</dbReference>
<dbReference type="InterPro" id="IPR010119">
    <property type="entry name" value="Gluconeogen_factor"/>
</dbReference>
<dbReference type="GO" id="GO:0043743">
    <property type="term" value="F:LPPG:FO 2-phospho-L-lactate transferase activity"/>
    <property type="evidence" value="ECO:0007669"/>
    <property type="project" value="InterPro"/>
</dbReference>
<evidence type="ECO:0000313" key="5">
    <source>
        <dbReference type="Proteomes" id="UP000004793"/>
    </source>
</evidence>
<dbReference type="CDD" id="cd07187">
    <property type="entry name" value="YvcK_like"/>
    <property type="match status" value="1"/>
</dbReference>
<feature type="transmembrane region" description="Helical" evidence="3">
    <location>
        <begin position="66"/>
        <end position="91"/>
    </location>
</feature>
<dbReference type="RefSeq" id="WP_014453175.1">
    <property type="nucleotide sequence ID" value="NC_017096.1"/>
</dbReference>
<accession>A0A7U6GE91</accession>
<dbReference type="NCBIfam" id="TIGR01826">
    <property type="entry name" value="CofD_related"/>
    <property type="match status" value="1"/>
</dbReference>
<dbReference type="Gene3D" id="3.40.50.10680">
    <property type="entry name" value="CofD-like domains"/>
    <property type="match status" value="1"/>
</dbReference>
<dbReference type="InterPro" id="IPR038136">
    <property type="entry name" value="CofD-like_dom_sf"/>
</dbReference>
<dbReference type="AlphaFoldDB" id="A0A7U6GE91"/>
<reference evidence="4 5" key="1">
    <citation type="submission" date="2011-01" db="EMBL/GenBank/DDBJ databases">
        <title>Whole genome sequence of Caldisericum exile AZM16c01.</title>
        <authorList>
            <person name="Narita-Yamada S."/>
            <person name="Kawakoshi A."/>
            <person name="Nakamura S."/>
            <person name="Sasagawa M."/>
            <person name="Fukada J."/>
            <person name="Sekine M."/>
            <person name="Kato Y."/>
            <person name="Fukai R."/>
            <person name="Sasaki K."/>
            <person name="Hanamaki A."/>
            <person name="Narita H."/>
            <person name="Konno Y."/>
            <person name="Mori K."/>
            <person name="Yamazaki S."/>
            <person name="Suzuki K."/>
            <person name="Fujita N."/>
        </authorList>
    </citation>
    <scope>NUCLEOTIDE SEQUENCE [LARGE SCALE GENOMIC DNA]</scope>
    <source>
        <strain evidence="5">DSM 21853 / NBRC 104410 / AZM16c01</strain>
    </source>
</reference>
<evidence type="ECO:0000256" key="2">
    <source>
        <dbReference type="HAMAP-Rule" id="MF_00973"/>
    </source>
</evidence>
<dbReference type="EMBL" id="AP012051">
    <property type="protein sequence ID" value="BAL80771.1"/>
    <property type="molecule type" value="Genomic_DNA"/>
</dbReference>
<dbReference type="GO" id="GO:0008360">
    <property type="term" value="P:regulation of cell shape"/>
    <property type="evidence" value="ECO:0007669"/>
    <property type="project" value="UniProtKB-UniRule"/>
</dbReference>
<dbReference type="OrthoDB" id="9783842at2"/>
<protein>
    <recommendedName>
        <fullName evidence="2">Putative gluconeogenesis factor</fullName>
    </recommendedName>
</protein>
<gene>
    <name evidence="4" type="ordered locus">CSE_06450</name>
</gene>
<evidence type="ECO:0000313" key="4">
    <source>
        <dbReference type="EMBL" id="BAL80771.1"/>
    </source>
</evidence>
<keyword evidence="1 2" id="KW-0963">Cytoplasm</keyword>
<keyword evidence="3" id="KW-0472">Membrane</keyword>
<proteinExistence type="inferred from homology"/>
<keyword evidence="3" id="KW-0812">Transmembrane</keyword>
<dbReference type="PANTHER" id="PTHR30135:SF3">
    <property type="entry name" value="GLUCONEOGENESIS FACTOR-RELATED"/>
    <property type="match status" value="1"/>
</dbReference>
<dbReference type="GO" id="GO:0005737">
    <property type="term" value="C:cytoplasm"/>
    <property type="evidence" value="ECO:0007669"/>
    <property type="project" value="UniProtKB-SubCell"/>
</dbReference>
<evidence type="ECO:0000256" key="3">
    <source>
        <dbReference type="SAM" id="Phobius"/>
    </source>
</evidence>
<name>A0A7U6GE91_CALEA</name>
<evidence type="ECO:0000256" key="1">
    <source>
        <dbReference type="ARBA" id="ARBA00022490"/>
    </source>
</evidence>
<comment type="subcellular location">
    <subcellularLocation>
        <location evidence="2">Cytoplasm</location>
    </subcellularLocation>
</comment>
<feature type="transmembrane region" description="Helical" evidence="3">
    <location>
        <begin position="20"/>
        <end position="42"/>
    </location>
</feature>
<dbReference type="Pfam" id="PF01933">
    <property type="entry name" value="CofD"/>
    <property type="match status" value="1"/>
</dbReference>